<keyword evidence="6" id="KW-0508">mRNA splicing</keyword>
<keyword evidence="5" id="KW-0804">Transcription</keyword>
<accession>A0A2A4JNQ8</accession>
<feature type="compositionally biased region" description="Basic residues" evidence="7">
    <location>
        <begin position="928"/>
        <end position="947"/>
    </location>
</feature>
<feature type="region of interest" description="Disordered" evidence="7">
    <location>
        <begin position="359"/>
        <end position="413"/>
    </location>
</feature>
<dbReference type="PROSITE" id="PS50128">
    <property type="entry name" value="SURP"/>
    <property type="match status" value="2"/>
</dbReference>
<evidence type="ECO:0000256" key="4">
    <source>
        <dbReference type="ARBA" id="ARBA00023015"/>
    </source>
</evidence>
<dbReference type="STRING" id="7102.A0A2A4JNQ8"/>
<feature type="compositionally biased region" description="Basic and acidic residues" evidence="7">
    <location>
        <begin position="622"/>
        <end position="666"/>
    </location>
</feature>
<feature type="compositionally biased region" description="Basic and acidic residues" evidence="7">
    <location>
        <begin position="681"/>
        <end position="738"/>
    </location>
</feature>
<evidence type="ECO:0000256" key="6">
    <source>
        <dbReference type="ARBA" id="ARBA00023187"/>
    </source>
</evidence>
<dbReference type="Pfam" id="PF01805">
    <property type="entry name" value="Surp"/>
    <property type="match status" value="2"/>
</dbReference>
<protein>
    <recommendedName>
        <fullName evidence="8">SURP motif domain-containing protein</fullName>
    </recommendedName>
</protein>
<dbReference type="SMART" id="SM01141">
    <property type="entry name" value="DRY_EERY"/>
    <property type="match status" value="1"/>
</dbReference>
<feature type="domain" description="SURP motif" evidence="8">
    <location>
        <begin position="418"/>
        <end position="458"/>
    </location>
</feature>
<dbReference type="Gene3D" id="1.10.10.790">
    <property type="entry name" value="Surp module"/>
    <property type="match status" value="2"/>
</dbReference>
<reference evidence="9" key="1">
    <citation type="submission" date="2017-09" db="EMBL/GenBank/DDBJ databases">
        <title>Contemporary evolution of a Lepidopteran species, Heliothis virescens, in response to modern agricultural practices.</title>
        <authorList>
            <person name="Fritz M.L."/>
            <person name="Deyonke A.M."/>
            <person name="Papanicolaou A."/>
            <person name="Micinski S."/>
            <person name="Westbrook J."/>
            <person name="Gould F."/>
        </authorList>
    </citation>
    <scope>NUCLEOTIDE SEQUENCE [LARGE SCALE GENOMIC DNA]</scope>
    <source>
        <strain evidence="9">HvINT-</strain>
        <tissue evidence="9">Whole body</tissue>
    </source>
</reference>
<evidence type="ECO:0000256" key="2">
    <source>
        <dbReference type="ARBA" id="ARBA00022737"/>
    </source>
</evidence>
<dbReference type="InterPro" id="IPR040397">
    <property type="entry name" value="SWAP"/>
</dbReference>
<feature type="compositionally biased region" description="Polar residues" evidence="7">
    <location>
        <begin position="963"/>
        <end position="977"/>
    </location>
</feature>
<keyword evidence="2" id="KW-0677">Repeat</keyword>
<dbReference type="GO" id="GO:0003723">
    <property type="term" value="F:RNA binding"/>
    <property type="evidence" value="ECO:0007669"/>
    <property type="project" value="UniProtKB-KW"/>
</dbReference>
<keyword evidence="3" id="KW-0694">RNA-binding</keyword>
<dbReference type="GO" id="GO:0000395">
    <property type="term" value="P:mRNA 5'-splice site recognition"/>
    <property type="evidence" value="ECO:0007669"/>
    <property type="project" value="TreeGrafter"/>
</dbReference>
<proteinExistence type="predicted"/>
<evidence type="ECO:0000256" key="7">
    <source>
        <dbReference type="SAM" id="MobiDB-lite"/>
    </source>
</evidence>
<evidence type="ECO:0000313" key="9">
    <source>
        <dbReference type="EMBL" id="PCG73695.1"/>
    </source>
</evidence>
<feature type="compositionally biased region" description="Acidic residues" evidence="7">
    <location>
        <begin position="387"/>
        <end position="398"/>
    </location>
</feature>
<dbReference type="EMBL" id="NWSH01000886">
    <property type="protein sequence ID" value="PCG73695.1"/>
    <property type="molecule type" value="Genomic_DNA"/>
</dbReference>
<evidence type="ECO:0000259" key="8">
    <source>
        <dbReference type="PROSITE" id="PS50128"/>
    </source>
</evidence>
<dbReference type="InterPro" id="IPR000061">
    <property type="entry name" value="Surp"/>
</dbReference>
<feature type="compositionally biased region" description="Basic residues" evidence="7">
    <location>
        <begin position="667"/>
        <end position="680"/>
    </location>
</feature>
<keyword evidence="1" id="KW-0507">mRNA processing</keyword>
<dbReference type="AlphaFoldDB" id="A0A2A4JNQ8"/>
<dbReference type="InterPro" id="IPR035967">
    <property type="entry name" value="SWAP/Surp_sf"/>
</dbReference>
<feature type="compositionally biased region" description="Basic residues" evidence="7">
    <location>
        <begin position="904"/>
        <end position="913"/>
    </location>
</feature>
<feature type="compositionally biased region" description="Basic and acidic residues" evidence="7">
    <location>
        <begin position="512"/>
        <end position="528"/>
    </location>
</feature>
<keyword evidence="4" id="KW-0805">Transcription regulation</keyword>
<feature type="region of interest" description="Disordered" evidence="7">
    <location>
        <begin position="296"/>
        <end position="345"/>
    </location>
</feature>
<dbReference type="SMART" id="SM00648">
    <property type="entry name" value="SWAP"/>
    <property type="match status" value="2"/>
</dbReference>
<feature type="compositionally biased region" description="Low complexity" evidence="7">
    <location>
        <begin position="1024"/>
        <end position="1035"/>
    </location>
</feature>
<evidence type="ECO:0000256" key="1">
    <source>
        <dbReference type="ARBA" id="ARBA00022664"/>
    </source>
</evidence>
<feature type="domain" description="SURP motif" evidence="8">
    <location>
        <begin position="185"/>
        <end position="227"/>
    </location>
</feature>
<feature type="compositionally biased region" description="Basic and acidic residues" evidence="7">
    <location>
        <begin position="987"/>
        <end position="1004"/>
    </location>
</feature>
<evidence type="ECO:0000256" key="5">
    <source>
        <dbReference type="ARBA" id="ARBA00023163"/>
    </source>
</evidence>
<feature type="compositionally biased region" description="Basic residues" evidence="7">
    <location>
        <begin position="739"/>
        <end position="752"/>
    </location>
</feature>
<name>A0A2A4JNQ8_HELVI</name>
<dbReference type="Pfam" id="PF09750">
    <property type="entry name" value="DRY_EERY"/>
    <property type="match status" value="1"/>
</dbReference>
<organism evidence="9">
    <name type="scientific">Heliothis virescens</name>
    <name type="common">Tobacco budworm moth</name>
    <dbReference type="NCBI Taxonomy" id="7102"/>
    <lineage>
        <taxon>Eukaryota</taxon>
        <taxon>Metazoa</taxon>
        <taxon>Ecdysozoa</taxon>
        <taxon>Arthropoda</taxon>
        <taxon>Hexapoda</taxon>
        <taxon>Insecta</taxon>
        <taxon>Pterygota</taxon>
        <taxon>Neoptera</taxon>
        <taxon>Endopterygota</taxon>
        <taxon>Lepidoptera</taxon>
        <taxon>Glossata</taxon>
        <taxon>Ditrysia</taxon>
        <taxon>Noctuoidea</taxon>
        <taxon>Noctuidae</taxon>
        <taxon>Heliothinae</taxon>
        <taxon>Heliothis</taxon>
    </lineage>
</organism>
<feature type="region of interest" description="Disordered" evidence="7">
    <location>
        <begin position="494"/>
        <end position="536"/>
    </location>
</feature>
<dbReference type="PANTHER" id="PTHR13161">
    <property type="entry name" value="SPLICING FACTOR SUPPRESSOR OF WHITE APRICOT"/>
    <property type="match status" value="1"/>
</dbReference>
<comment type="caution">
    <text evidence="9">The sequence shown here is derived from an EMBL/GenBank/DDBJ whole genome shotgun (WGS) entry which is preliminary data.</text>
</comment>
<dbReference type="PANTHER" id="PTHR13161:SF15">
    <property type="entry name" value="SPLICING FACTOR, SUPPRESSOR OF WHITE-APRICOT HOMOLOG"/>
    <property type="match status" value="1"/>
</dbReference>
<feature type="compositionally biased region" description="Basic and acidic residues" evidence="7">
    <location>
        <begin position="753"/>
        <end position="795"/>
    </location>
</feature>
<feature type="compositionally biased region" description="Low complexity" evidence="7">
    <location>
        <begin position="851"/>
        <end position="864"/>
    </location>
</feature>
<feature type="compositionally biased region" description="Polar residues" evidence="7">
    <location>
        <begin position="371"/>
        <end position="384"/>
    </location>
</feature>
<feature type="compositionally biased region" description="Basic and acidic residues" evidence="7">
    <location>
        <begin position="818"/>
        <end position="848"/>
    </location>
</feature>
<feature type="compositionally biased region" description="Basic and acidic residues" evidence="7">
    <location>
        <begin position="870"/>
        <end position="882"/>
    </location>
</feature>
<gene>
    <name evidence="9" type="ORF">B5V51_14538</name>
</gene>
<sequence>MSLKWTGGQSESGILRKSEFKEKKEDLFVFGYSCKLFRDDDKALHIDQGKHLIPWMGDETLKIDRYDARGALHDLTRLEAPPGGYDWRVELTRGELDVEQLCDEERYRALHTDEDEEEMYKEEELKRLHAAGYGQVGFNYDAPAEPEPPPQPAEVDEEPFVPTPAFRALLPVDIVFPETLKQNAIIEKTAKFIASQGAQMEILIKAKQGDNPQFKFLNRDSNLHPYYTALTALVKAEKWPEKKVEVVEEKPPENEEYLHPSLASTVIESAPAIPSIHYKPSADCDYTMLISKMRGEGGEAEAGGDVPPPGTEPPRSGAEIYRPPVMYTKGPDGNHVDPTAAPNPPYQQYAAYYHQYLAQEQQKQQPKPQPSLKSTGLSLMKNYNSESDSDVSDFDDSSSTDSKDKSSILTPPEDVQVVIDKMASYVARNGDEFADIVRAKNDPRFTFLDPGNEYHAFYKRLMQQKRGIDVNGKEKKRKTAAPVSFSIKKLKEPDPILPKPALPYESSSDEDSEKHTDKQTDSETKEPPRTFPQTVPLNNVPPVVMYKIEVNNEPVRTELVKPVKILPKPVIIQDVKDIPVLEEKPPILTPEVPLTPVLEEIKDVPFNEVPVIHPEKVEIVEKEREKSLNKELPQNRESPHKVVSPHKRESSHSRDVPHKRDSPHSRDHSHKRISPHRATSHSRDSSQKRESPRNRDSPLNRESPYRRNSPHKRESPYKRENSHKRESPYARERDNNQKRDKKKHRERKKEHRSKSESRESRRNDRRSAEREKKREKEKLKESERDNKKSKINKEELETEIISLEDNSDDLIDLTGDQSDSKGEGETEAERAKQQERRRRAAEFLKKVGVDPAAAALPTSSLASAMVDTLESIRKKKAEEEEKRRRRDKRRHRDRRDYEDESEKSHRKSKRRKYKSSDENDESDFDGSKKKKRKKERKHSSKNKRKRRREAEVDEEQPAALNIDLTSTLKELRTSSPTKELVLQDLDDTQHSFLRDDSSDEEVAKDKRKKERQYSEGEWSSDSEGDSKSSASRMDE</sequence>
<feature type="compositionally biased region" description="Basic residues" evidence="7">
    <location>
        <begin position="883"/>
        <end position="893"/>
    </location>
</feature>
<dbReference type="InterPro" id="IPR019147">
    <property type="entry name" value="SWAP_N_domain"/>
</dbReference>
<dbReference type="SUPFAM" id="SSF109905">
    <property type="entry name" value="Surp module (SWAP domain)"/>
    <property type="match status" value="2"/>
</dbReference>
<evidence type="ECO:0000256" key="3">
    <source>
        <dbReference type="ARBA" id="ARBA00022884"/>
    </source>
</evidence>
<feature type="region of interest" description="Disordered" evidence="7">
    <location>
        <begin position="622"/>
        <end position="1035"/>
    </location>
</feature>